<name>A0A329QCX7_9ACTN</name>
<dbReference type="Pfam" id="PF00156">
    <property type="entry name" value="Pribosyltran"/>
    <property type="match status" value="1"/>
</dbReference>
<keyword evidence="2" id="KW-0808">Transferase</keyword>
<proteinExistence type="predicted"/>
<comment type="caution">
    <text evidence="2">The sequence shown here is derived from an EMBL/GenBank/DDBJ whole genome shotgun (WGS) entry which is preliminary data.</text>
</comment>
<dbReference type="EMBL" id="QMIG01000034">
    <property type="protein sequence ID" value="RAW09861.1"/>
    <property type="molecule type" value="Genomic_DNA"/>
</dbReference>
<accession>A0A329QCX7</accession>
<dbReference type="InterPro" id="IPR000836">
    <property type="entry name" value="PRTase_dom"/>
</dbReference>
<gene>
    <name evidence="2" type="ORF">DPM12_20175</name>
</gene>
<protein>
    <submittedName>
        <fullName evidence="2">Phosphoribosyltransferase</fullName>
    </submittedName>
</protein>
<dbReference type="Gene3D" id="3.30.1310.20">
    <property type="entry name" value="PRTase-like"/>
    <property type="match status" value="1"/>
</dbReference>
<feature type="domain" description="Phosphoribosyltransferase" evidence="1">
    <location>
        <begin position="44"/>
        <end position="195"/>
    </location>
</feature>
<keyword evidence="2" id="KW-0328">Glycosyltransferase</keyword>
<reference evidence="2 3" key="1">
    <citation type="submission" date="2018-06" db="EMBL/GenBank/DDBJ databases">
        <title>Phytoactinopolyspora halophila sp. nov., a novel halophilic actinomycete isolated from a saline soil in China.</title>
        <authorList>
            <person name="Tang S.-K."/>
        </authorList>
    </citation>
    <scope>NUCLEOTIDE SEQUENCE [LARGE SCALE GENOMIC DNA]</scope>
    <source>
        <strain evidence="2 3">YIM 96934</strain>
    </source>
</reference>
<evidence type="ECO:0000313" key="2">
    <source>
        <dbReference type="EMBL" id="RAW09861.1"/>
    </source>
</evidence>
<dbReference type="InterPro" id="IPR029057">
    <property type="entry name" value="PRTase-like"/>
</dbReference>
<sequence>MELNRGPWKDRQEAGRELGKAVRATITGAIDPASGPPPPPDRTQVPLVLGLPRGGVVVAAEVADVTGGELDVLVVRKAGVPWHRELAIGAVTASGIRVENPEVVERAGLRDEDLDAAFRDAEQEARVREQDLREGRAAPHVADRTIIVVDDGVATGATALAAAQLLKQTRPAPERVVLAVPVAPPDTARRLADHVDDLVVLAQPELFAAVGEWFVDFRQVSDDHVRALLAGHRQ</sequence>
<evidence type="ECO:0000259" key="1">
    <source>
        <dbReference type="Pfam" id="PF00156"/>
    </source>
</evidence>
<keyword evidence="3" id="KW-1185">Reference proteome</keyword>
<dbReference type="Proteomes" id="UP000250462">
    <property type="component" value="Unassembled WGS sequence"/>
</dbReference>
<dbReference type="GO" id="GO:0016757">
    <property type="term" value="F:glycosyltransferase activity"/>
    <property type="evidence" value="ECO:0007669"/>
    <property type="project" value="UniProtKB-KW"/>
</dbReference>
<dbReference type="Gene3D" id="3.40.50.2020">
    <property type="match status" value="1"/>
</dbReference>
<dbReference type="OrthoDB" id="9810066at2"/>
<dbReference type="AlphaFoldDB" id="A0A329QCX7"/>
<evidence type="ECO:0000313" key="3">
    <source>
        <dbReference type="Proteomes" id="UP000250462"/>
    </source>
</evidence>
<dbReference type="SUPFAM" id="SSF53271">
    <property type="entry name" value="PRTase-like"/>
    <property type="match status" value="1"/>
</dbReference>
<organism evidence="2 3">
    <name type="scientific">Phytoactinopolyspora halophila</name>
    <dbReference type="NCBI Taxonomy" id="1981511"/>
    <lineage>
        <taxon>Bacteria</taxon>
        <taxon>Bacillati</taxon>
        <taxon>Actinomycetota</taxon>
        <taxon>Actinomycetes</taxon>
        <taxon>Jiangellales</taxon>
        <taxon>Jiangellaceae</taxon>
        <taxon>Phytoactinopolyspora</taxon>
    </lineage>
</organism>
<dbReference type="RefSeq" id="WP_112260162.1">
    <property type="nucleotide sequence ID" value="NZ_QMIG01000034.1"/>
</dbReference>